<dbReference type="RefSeq" id="WP_199395792.1">
    <property type="nucleotide sequence ID" value="NZ_JAEMHK010000010.1"/>
</dbReference>
<reference evidence="1 2" key="1">
    <citation type="submission" date="2020-12" db="EMBL/GenBank/DDBJ databases">
        <title>Geomonas sp. Red259, isolated from paddy soil.</title>
        <authorList>
            <person name="Xu Z."/>
            <person name="Zhang Z."/>
            <person name="Masuda Y."/>
            <person name="Itoh H."/>
            <person name="Senoo K."/>
        </authorList>
    </citation>
    <scope>NUCLEOTIDE SEQUENCE [LARGE SCALE GENOMIC DNA]</scope>
    <source>
        <strain evidence="1 2">Red259</strain>
    </source>
</reference>
<evidence type="ECO:0000313" key="2">
    <source>
        <dbReference type="Proteomes" id="UP000641025"/>
    </source>
</evidence>
<comment type="caution">
    <text evidence="1">The sequence shown here is derived from an EMBL/GenBank/DDBJ whole genome shotgun (WGS) entry which is preliminary data.</text>
</comment>
<name>A0ABS0YTJ6_9BACT</name>
<evidence type="ECO:0008006" key="3">
    <source>
        <dbReference type="Google" id="ProtNLM"/>
    </source>
</evidence>
<sequence length="78" mass="8616">MAHYSVPHSVIALLFFLCSAAPAAISLFSGFLLPRLLHYNHLDHPKSEKKDSNSIIKRLSFRALISAASAGLACEMRY</sequence>
<organism evidence="1 2">
    <name type="scientific">Geomonas propionica</name>
    <dbReference type="NCBI Taxonomy" id="2798582"/>
    <lineage>
        <taxon>Bacteria</taxon>
        <taxon>Pseudomonadati</taxon>
        <taxon>Thermodesulfobacteriota</taxon>
        <taxon>Desulfuromonadia</taxon>
        <taxon>Geobacterales</taxon>
        <taxon>Geobacteraceae</taxon>
        <taxon>Geomonas</taxon>
    </lineage>
</organism>
<accession>A0ABS0YTJ6</accession>
<gene>
    <name evidence="1" type="ORF">JFN90_14295</name>
</gene>
<evidence type="ECO:0000313" key="1">
    <source>
        <dbReference type="EMBL" id="MBJ6801301.1"/>
    </source>
</evidence>
<protein>
    <recommendedName>
        <fullName evidence="3">Secreted peptide</fullName>
    </recommendedName>
</protein>
<dbReference type="Proteomes" id="UP000641025">
    <property type="component" value="Unassembled WGS sequence"/>
</dbReference>
<keyword evidence="2" id="KW-1185">Reference proteome</keyword>
<dbReference type="EMBL" id="JAEMHK010000010">
    <property type="protein sequence ID" value="MBJ6801301.1"/>
    <property type="molecule type" value="Genomic_DNA"/>
</dbReference>
<proteinExistence type="predicted"/>